<dbReference type="InterPro" id="IPR011993">
    <property type="entry name" value="PH-like_dom_sf"/>
</dbReference>
<dbReference type="InterPro" id="IPR004182">
    <property type="entry name" value="GRAM"/>
</dbReference>
<gene>
    <name evidence="3" type="ORF">BC781_107173</name>
</gene>
<keyword evidence="1" id="KW-0812">Transmembrane</keyword>
<dbReference type="AlphaFoldDB" id="A0A315Z532"/>
<keyword evidence="4" id="KW-1185">Reference proteome</keyword>
<evidence type="ECO:0000313" key="3">
    <source>
        <dbReference type="EMBL" id="PWJ38583.1"/>
    </source>
</evidence>
<evidence type="ECO:0000313" key="4">
    <source>
        <dbReference type="Proteomes" id="UP000245535"/>
    </source>
</evidence>
<sequence>MEIGTNKLNLNWKKRIFLILALFSFYSIPLILFELAVDNKIESIEKILLEGLIFGLCMAFIFPFGLEVLAKKLSNSISPNLDASEKIEIEGGASLFQGKEAVGGKIFLTNNKMIFIPHKFNIQKKELEIPFLKIKEVTGRKTAKVVDNGLRIVLENDDYFDFIVNERDVWIEKITERIK</sequence>
<dbReference type="Proteomes" id="UP000245535">
    <property type="component" value="Unassembled WGS sequence"/>
</dbReference>
<organism evidence="3 4">
    <name type="scientific">Sediminitomix flava</name>
    <dbReference type="NCBI Taxonomy" id="379075"/>
    <lineage>
        <taxon>Bacteria</taxon>
        <taxon>Pseudomonadati</taxon>
        <taxon>Bacteroidota</taxon>
        <taxon>Cytophagia</taxon>
        <taxon>Cytophagales</taxon>
        <taxon>Flammeovirgaceae</taxon>
        <taxon>Sediminitomix</taxon>
    </lineage>
</organism>
<feature type="transmembrane region" description="Helical" evidence="1">
    <location>
        <begin position="16"/>
        <end position="35"/>
    </location>
</feature>
<accession>A0A315Z532</accession>
<protein>
    <submittedName>
        <fullName evidence="3">GRAM domain-containing protein</fullName>
    </submittedName>
</protein>
<name>A0A315Z532_SEDFL</name>
<dbReference type="RefSeq" id="WP_109621789.1">
    <property type="nucleotide sequence ID" value="NZ_QGDO01000007.1"/>
</dbReference>
<evidence type="ECO:0000259" key="2">
    <source>
        <dbReference type="Pfam" id="PF02893"/>
    </source>
</evidence>
<dbReference type="Pfam" id="PF02893">
    <property type="entry name" value="GRAM"/>
    <property type="match status" value="1"/>
</dbReference>
<dbReference type="EMBL" id="QGDO01000007">
    <property type="protein sequence ID" value="PWJ38583.1"/>
    <property type="molecule type" value="Genomic_DNA"/>
</dbReference>
<reference evidence="3 4" key="1">
    <citation type="submission" date="2018-03" db="EMBL/GenBank/DDBJ databases">
        <title>Genomic Encyclopedia of Archaeal and Bacterial Type Strains, Phase II (KMG-II): from individual species to whole genera.</title>
        <authorList>
            <person name="Goeker M."/>
        </authorList>
    </citation>
    <scope>NUCLEOTIDE SEQUENCE [LARGE SCALE GENOMIC DNA]</scope>
    <source>
        <strain evidence="3 4">DSM 28229</strain>
    </source>
</reference>
<keyword evidence="1" id="KW-0472">Membrane</keyword>
<proteinExistence type="predicted"/>
<keyword evidence="1" id="KW-1133">Transmembrane helix</keyword>
<feature type="transmembrane region" description="Helical" evidence="1">
    <location>
        <begin position="47"/>
        <end position="66"/>
    </location>
</feature>
<evidence type="ECO:0000256" key="1">
    <source>
        <dbReference type="SAM" id="Phobius"/>
    </source>
</evidence>
<feature type="domain" description="GRAM" evidence="2">
    <location>
        <begin position="100"/>
        <end position="163"/>
    </location>
</feature>
<comment type="caution">
    <text evidence="3">The sequence shown here is derived from an EMBL/GenBank/DDBJ whole genome shotgun (WGS) entry which is preliminary data.</text>
</comment>
<dbReference type="OrthoDB" id="837929at2"/>
<dbReference type="Gene3D" id="2.30.29.30">
    <property type="entry name" value="Pleckstrin-homology domain (PH domain)/Phosphotyrosine-binding domain (PTB)"/>
    <property type="match status" value="1"/>
</dbReference>